<reference evidence="4" key="1">
    <citation type="journal article" date="2023" name="Science">
        <title>Genome structures resolve the early diversification of teleost fishes.</title>
        <authorList>
            <person name="Parey E."/>
            <person name="Louis A."/>
            <person name="Montfort J."/>
            <person name="Bouchez O."/>
            <person name="Roques C."/>
            <person name="Iampietro C."/>
            <person name="Lluch J."/>
            <person name="Castinel A."/>
            <person name="Donnadieu C."/>
            <person name="Desvignes T."/>
            <person name="Floi Bucao C."/>
            <person name="Jouanno E."/>
            <person name="Wen M."/>
            <person name="Mejri S."/>
            <person name="Dirks R."/>
            <person name="Jansen H."/>
            <person name="Henkel C."/>
            <person name="Chen W.J."/>
            <person name="Zahm M."/>
            <person name="Cabau C."/>
            <person name="Klopp C."/>
            <person name="Thompson A.W."/>
            <person name="Robinson-Rechavi M."/>
            <person name="Braasch I."/>
            <person name="Lecointre G."/>
            <person name="Bobe J."/>
            <person name="Postlethwait J.H."/>
            <person name="Berthelot C."/>
            <person name="Roest Crollius H."/>
            <person name="Guiguen Y."/>
        </authorList>
    </citation>
    <scope>NUCLEOTIDE SEQUENCE</scope>
    <source>
        <strain evidence="4">NC1722</strain>
    </source>
</reference>
<dbReference type="InterPro" id="IPR056747">
    <property type="entry name" value="VPS13-like_M"/>
</dbReference>
<feature type="region of interest" description="Disordered" evidence="1">
    <location>
        <begin position="1"/>
        <end position="36"/>
    </location>
</feature>
<evidence type="ECO:0000313" key="5">
    <source>
        <dbReference type="Proteomes" id="UP001221898"/>
    </source>
</evidence>
<organism evidence="4 5">
    <name type="scientific">Aldrovandia affinis</name>
    <dbReference type="NCBI Taxonomy" id="143900"/>
    <lineage>
        <taxon>Eukaryota</taxon>
        <taxon>Metazoa</taxon>
        <taxon>Chordata</taxon>
        <taxon>Craniata</taxon>
        <taxon>Vertebrata</taxon>
        <taxon>Euteleostomi</taxon>
        <taxon>Actinopterygii</taxon>
        <taxon>Neopterygii</taxon>
        <taxon>Teleostei</taxon>
        <taxon>Notacanthiformes</taxon>
        <taxon>Halosauridae</taxon>
        <taxon>Aldrovandia</taxon>
    </lineage>
</organism>
<gene>
    <name evidence="4" type="ORF">AAFF_G00044220</name>
</gene>
<evidence type="ECO:0000259" key="3">
    <source>
        <dbReference type="Pfam" id="PF25036"/>
    </source>
</evidence>
<evidence type="ECO:0000313" key="4">
    <source>
        <dbReference type="EMBL" id="KAJ8394619.1"/>
    </source>
</evidence>
<proteinExistence type="predicted"/>
<feature type="region of interest" description="Disordered" evidence="1">
    <location>
        <begin position="1336"/>
        <end position="1363"/>
    </location>
</feature>
<sequence length="1363" mass="150429">MSHGSVDSEIPVGAAKPSALSRRAGEGGGNSALADARRANTRVTRLLLLPPSRQVFWGQEHLNCLVLVHDHLQSYLQRAGVAEAEPEDDAPLRHMQPPPFPGPHCPRTEHSSDDLRTGLFQYIQDTASQKLPATYEVVFYNETDDCPGVMLWRYPEPRVLTFVRITPVPFNTTEDPDISTADLGDVLQVPCSLEYWDELQRAFVPYREFSLSESSACELQLPAVCPGSEQKELVASDLWRVVVNSTSDGGDEQSSDSESGSQVHCEQLVSPTALAACTRVDSCFAPWFVPSVGVSLQLAQTEVHLCHHLEQLGTAPAQRLRPFLPDRKLPQEQEYLIVGAREPRVYLRQWSSSGGQLCQELHFSTELDCRLLEYRNLTLMRLVRPFGLHGQASASRCPRTQLLDANLFVEPVFLNISQYTVHTLDTALQAWNQNQDHSAEELFFSHYVICNDTHETLRFGQVDTDENVLLASLHSHQYSWRSHKSPQLLHICIEGWGNWRWSEPFSVDNAGTLLRTIQYKGRTASLIIKVQQLSGVQKQIVICGRQVMCSYLGQDIELRVVQHYVGPDGQTVVREHVDCLEAGSKLPSYVLEDAEMTELCVRARGDEDWSQDVCLERREKGNGSVVQVPCSSGSLLYVWCTLLTIEPDSHMQQRVVVFSPLFLMRSHLPDPVIIHIEKRNLGLRESQVVPGQGHEEPLLNVESDLTHHLTFQAREQEDASQCAVPISSGLIKQIVNKTVGKDDPGHVLSDFYGAKSPPPPGPTSARTPTEIAAVSNEKQTAVPSPMSASADQLLLCRPRARGNPGNLGKNKRKTRGERRASEPAPRLSGIDGRRVRKGVSAGPLPLARFTRPGSSRAQPTPASPHLPWALRSSQTERGTFGSRVSSSLSNWKAINSSSHNFDSDFEMDSIPRINVLNLRTAVCLIAELHGSETLTQWDSPMQVKLCAWKAGLNTLLIDLLPWALLANHSHWDLWLFEGEKIVLQIPAGRVIVPPNFKEAFQIGIYWAHSNTVHKSTALKLVHDLTSPRWKEGGGGDVVTLDEEGFVEAEISLGASPGPQKLCQLCVSSAVRHGIQILQIEDRTVLLNNTPHLLYYRALLSERPLGTPDPKLTTLGLVIMASISCRLRLYPGNNTPTCCTTGPAGRPYDPPDTAVFALPPGAAQGPPQPASVPCWDLLREGAPADGEVPPPIRHMLFSSAPEAESGGGAWSLPAPIRPDFPRQGVAAPREPCGRTGLVSRALVLTYQEHLGVTYLTLNEDPYPRLLVHNKCPIALLLKENVRGLLNGVLPAVPPPPTSSSLHHELYHHSSSFPDCRQREALPTLLLRATDQWSDPIDINCPGTQVPHTLPPSATRGQQRDTNAL</sequence>
<comment type="caution">
    <text evidence="4">The sequence shown here is derived from an EMBL/GenBank/DDBJ whole genome shotgun (WGS) entry which is preliminary data.</text>
</comment>
<dbReference type="PANTHER" id="PTHR12517">
    <property type="entry name" value="VACUOLAR PROTEIN SORTING-ASSOCIATED PROTEIN 13B"/>
    <property type="match status" value="1"/>
</dbReference>
<dbReference type="Pfam" id="PF25033">
    <property type="entry name" value="VPS13_M"/>
    <property type="match status" value="1"/>
</dbReference>
<dbReference type="Pfam" id="PF25036">
    <property type="entry name" value="VPS13_VAB"/>
    <property type="match status" value="1"/>
</dbReference>
<feature type="region of interest" description="Disordered" evidence="1">
    <location>
        <begin position="796"/>
        <end position="874"/>
    </location>
</feature>
<evidence type="ECO:0000256" key="1">
    <source>
        <dbReference type="SAM" id="MobiDB-lite"/>
    </source>
</evidence>
<dbReference type="EMBL" id="JAINUG010000124">
    <property type="protein sequence ID" value="KAJ8394619.1"/>
    <property type="molecule type" value="Genomic_DNA"/>
</dbReference>
<evidence type="ECO:0000259" key="2">
    <source>
        <dbReference type="Pfam" id="PF25033"/>
    </source>
</evidence>
<feature type="domain" description="Vacuolar protein sorting-associated protein 13 VPS13 adaptor binding" evidence="3">
    <location>
        <begin position="445"/>
        <end position="524"/>
    </location>
</feature>
<protein>
    <submittedName>
        <fullName evidence="4">Uncharacterized protein</fullName>
    </submittedName>
</protein>
<feature type="region of interest" description="Disordered" evidence="1">
    <location>
        <begin position="748"/>
        <end position="768"/>
    </location>
</feature>
<feature type="domain" description="VPS13-like middle region" evidence="2">
    <location>
        <begin position="54"/>
        <end position="385"/>
    </location>
</feature>
<dbReference type="PANTHER" id="PTHR12517:SF0">
    <property type="entry name" value="INTERMEMBRANE LIPID TRANSFER PROTEIN VPS13B"/>
    <property type="match status" value="1"/>
</dbReference>
<dbReference type="Proteomes" id="UP001221898">
    <property type="component" value="Unassembled WGS sequence"/>
</dbReference>
<dbReference type="InterPro" id="IPR009543">
    <property type="entry name" value="VPS13_VAB"/>
</dbReference>
<accession>A0AAD7WG10</accession>
<name>A0AAD7WG10_9TELE</name>
<keyword evidence="5" id="KW-1185">Reference proteome</keyword>
<dbReference type="InterPro" id="IPR039782">
    <property type="entry name" value="VPS13B"/>
</dbReference>
<feature type="compositionally biased region" description="Polar residues" evidence="1">
    <location>
        <begin position="1353"/>
        <end position="1363"/>
    </location>
</feature>